<accession>A0ACD5XRR8</accession>
<reference evidence="1" key="2">
    <citation type="submission" date="2025-09" db="UniProtKB">
        <authorList>
            <consortium name="EnsemblPlants"/>
        </authorList>
    </citation>
    <scope>IDENTIFICATION</scope>
</reference>
<keyword evidence="2" id="KW-1185">Reference proteome</keyword>
<dbReference type="Proteomes" id="UP001732700">
    <property type="component" value="Chromosome 5A"/>
</dbReference>
<organism evidence="1 2">
    <name type="scientific">Avena sativa</name>
    <name type="common">Oat</name>
    <dbReference type="NCBI Taxonomy" id="4498"/>
    <lineage>
        <taxon>Eukaryota</taxon>
        <taxon>Viridiplantae</taxon>
        <taxon>Streptophyta</taxon>
        <taxon>Embryophyta</taxon>
        <taxon>Tracheophyta</taxon>
        <taxon>Spermatophyta</taxon>
        <taxon>Magnoliopsida</taxon>
        <taxon>Liliopsida</taxon>
        <taxon>Poales</taxon>
        <taxon>Poaceae</taxon>
        <taxon>BOP clade</taxon>
        <taxon>Pooideae</taxon>
        <taxon>Poodae</taxon>
        <taxon>Poeae</taxon>
        <taxon>Poeae Chloroplast Group 1 (Aveneae type)</taxon>
        <taxon>Aveninae</taxon>
        <taxon>Avena</taxon>
    </lineage>
</organism>
<dbReference type="EnsemblPlants" id="AVESA.00010b.r2.5AG0817700.1">
    <property type="protein sequence ID" value="AVESA.00010b.r2.5AG0817700.1.CDS.1"/>
    <property type="gene ID" value="AVESA.00010b.r2.5AG0817700"/>
</dbReference>
<reference evidence="1" key="1">
    <citation type="submission" date="2021-05" db="EMBL/GenBank/DDBJ databases">
        <authorList>
            <person name="Scholz U."/>
            <person name="Mascher M."/>
            <person name="Fiebig A."/>
        </authorList>
    </citation>
    <scope>NUCLEOTIDE SEQUENCE [LARGE SCALE GENOMIC DNA]</scope>
</reference>
<name>A0ACD5XRR8_AVESA</name>
<protein>
    <submittedName>
        <fullName evidence="1">Uncharacterized protein</fullName>
    </submittedName>
</protein>
<evidence type="ECO:0000313" key="1">
    <source>
        <dbReference type="EnsemblPlants" id="AVESA.00010b.r2.5AG0817700.1.CDS.1"/>
    </source>
</evidence>
<evidence type="ECO:0000313" key="2">
    <source>
        <dbReference type="Proteomes" id="UP001732700"/>
    </source>
</evidence>
<sequence length="533" mass="58271">MEAQQSGMADIAARLTKRLAAANSNSNLVFSPLSIYAVLALIATGAGGDTLEEVLRVLGARSRRELEDSVMCLLKGPLRDTSESGGPSVAFACGVWSDLTRAMKPAYRDTVVVTYKAKASVVDFLNDPEQAKRQINAWVAEATRNLITSAVPSGPLDPDTKLVLASAVYFRGKWDLPFFKSDTKNRPFYRLDGTAVNVPFMTNYNDHYIAEHDGFKVLKLRYKRSHYTTRFHHCMCIILPDARDGLGSLLDKITSSPGFLCEHLPCRTVKVRHFWVPKFELSFWSSVTAVLNDLGLRLPFSPEADLSEMLEEDDFSMPVRVQDVIQKAVIEVNEEGTRAAAVTMAFAYSPTCGPAVSRRVDFVADHPFAYFILEEGSDAVIFAGHVVDPSNGAGVAIPSPAPFREYTTTKTKFDKAAAHELNSRFNNGAYSPTSPAYSPTSPAYFPTSSTYSPPSLAYRLPTSPAYFPFESNKVSPAPYRPTPQVEVDTELPDGVGPYRPQELGKMSSGSLPKTTAPEAVGPLGEDELPLVKG</sequence>
<proteinExistence type="predicted"/>